<protein>
    <submittedName>
        <fullName evidence="3">Uncharacterized protein</fullName>
    </submittedName>
</protein>
<feature type="compositionally biased region" description="Low complexity" evidence="1">
    <location>
        <begin position="282"/>
        <end position="295"/>
    </location>
</feature>
<evidence type="ECO:0000313" key="4">
    <source>
        <dbReference type="Proteomes" id="UP001377567"/>
    </source>
</evidence>
<keyword evidence="2" id="KW-0732">Signal</keyword>
<sequence length="612" mass="65433">MLPIYIFTILLLCVQSRISHAQDTHSFPPDPDTCQQAYLTLMESFGFWTMFADEELGVNTDAIFDHLKATYEERMTFEEDTTLWGFQEISIDFPVDDPDVPQSNTLFGVTTTTTNFSVAFMTVFTAPTAGEYTFEVTDVSEYGGAYLQVGAVDWAWCCELLDEDFEPDIDEDDDISNYAPKPIFYVPSDPAHNSVNSQTFTLQPSSSEEPIITEPSSSEEPIITEPSSSEEPIITEPSSSEEPIITEPSSSEEPIITDVSSSEEPIITDVSSSEEPIITDVSSSEEPIITEPSSSDDPGITEYPSSSEPIITDVTSSEEPIVTDITSSEEPIITDVTSSDEPIVTDVTSSDEPIVTDATSSEEPIVTDVNSSDEPIVTDITSSDEPIITGITSRDDASTTDEIKDPEPTDATAQPTLTTSTITVTEPGGNVYTTVTVCTVTDAHTDTHTVTVDCTSEACVHTTEGVIPPATAEVIPPVTTKTNPVTNALTTDILLTYKGTTTTYSGGFGIPHFSGTASTKPNEEGQNTVEHATKPSNNAEYTTKPTVVAQNSAEGTVAAAGTTTTAGSTTRVTTQLAPTASLYHPDDVNAAVRDHVGPLLSAAALLLLPLLL</sequence>
<feature type="region of interest" description="Disordered" evidence="1">
    <location>
        <begin position="194"/>
        <end position="318"/>
    </location>
</feature>
<dbReference type="Gene3D" id="2.60.120.1560">
    <property type="match status" value="1"/>
</dbReference>
<feature type="signal peptide" evidence="2">
    <location>
        <begin position="1"/>
        <end position="21"/>
    </location>
</feature>
<feature type="chain" id="PRO_5043910381" evidence="2">
    <location>
        <begin position="22"/>
        <end position="612"/>
    </location>
</feature>
<dbReference type="EMBL" id="BTGD01000005">
    <property type="protein sequence ID" value="GMM55220.1"/>
    <property type="molecule type" value="Genomic_DNA"/>
</dbReference>
<dbReference type="Proteomes" id="UP001377567">
    <property type="component" value="Unassembled WGS sequence"/>
</dbReference>
<evidence type="ECO:0000313" key="3">
    <source>
        <dbReference type="EMBL" id="GMM55220.1"/>
    </source>
</evidence>
<feature type="compositionally biased region" description="Polar residues" evidence="1">
    <location>
        <begin position="303"/>
        <end position="318"/>
    </location>
</feature>
<comment type="caution">
    <text evidence="3">The sequence shown here is derived from an EMBL/GenBank/DDBJ whole genome shotgun (WGS) entry which is preliminary data.</text>
</comment>
<proteinExistence type="predicted"/>
<organism evidence="3 4">
    <name type="scientific">Maudiozyma humilis</name>
    <name type="common">Sour dough yeast</name>
    <name type="synonym">Kazachstania humilis</name>
    <dbReference type="NCBI Taxonomy" id="51915"/>
    <lineage>
        <taxon>Eukaryota</taxon>
        <taxon>Fungi</taxon>
        <taxon>Dikarya</taxon>
        <taxon>Ascomycota</taxon>
        <taxon>Saccharomycotina</taxon>
        <taxon>Saccharomycetes</taxon>
        <taxon>Saccharomycetales</taxon>
        <taxon>Saccharomycetaceae</taxon>
        <taxon>Maudiozyma</taxon>
    </lineage>
</organism>
<name>A0AAV5RUX9_MAUHU</name>
<evidence type="ECO:0000256" key="2">
    <source>
        <dbReference type="SAM" id="SignalP"/>
    </source>
</evidence>
<reference evidence="3 4" key="1">
    <citation type="journal article" date="2023" name="Elife">
        <title>Identification of key yeast species and microbe-microbe interactions impacting larval growth of Drosophila in the wild.</title>
        <authorList>
            <person name="Mure A."/>
            <person name="Sugiura Y."/>
            <person name="Maeda R."/>
            <person name="Honda K."/>
            <person name="Sakurai N."/>
            <person name="Takahashi Y."/>
            <person name="Watada M."/>
            <person name="Katoh T."/>
            <person name="Gotoh A."/>
            <person name="Gotoh Y."/>
            <person name="Taniguchi I."/>
            <person name="Nakamura K."/>
            <person name="Hayashi T."/>
            <person name="Katayama T."/>
            <person name="Uemura T."/>
            <person name="Hattori Y."/>
        </authorList>
    </citation>
    <scope>NUCLEOTIDE SEQUENCE [LARGE SCALE GENOMIC DNA]</scope>
    <source>
        <strain evidence="3 4">KH-74</strain>
    </source>
</reference>
<feature type="compositionally biased region" description="Polar residues" evidence="1">
    <location>
        <begin position="194"/>
        <end position="203"/>
    </location>
</feature>
<feature type="region of interest" description="Disordered" evidence="1">
    <location>
        <begin position="388"/>
        <end position="414"/>
    </location>
</feature>
<feature type="compositionally biased region" description="Basic and acidic residues" evidence="1">
    <location>
        <begin position="393"/>
        <end position="407"/>
    </location>
</feature>
<accession>A0AAV5RUX9</accession>
<feature type="compositionally biased region" description="Low complexity" evidence="1">
    <location>
        <begin position="204"/>
        <end position="257"/>
    </location>
</feature>
<gene>
    <name evidence="3" type="ORF">DAKH74_018360</name>
</gene>
<keyword evidence="4" id="KW-1185">Reference proteome</keyword>
<evidence type="ECO:0000256" key="1">
    <source>
        <dbReference type="SAM" id="MobiDB-lite"/>
    </source>
</evidence>
<feature type="compositionally biased region" description="Polar residues" evidence="1">
    <location>
        <begin position="258"/>
        <end position="274"/>
    </location>
</feature>
<dbReference type="AlphaFoldDB" id="A0AAV5RUX9"/>